<evidence type="ECO:0000256" key="12">
    <source>
        <dbReference type="ARBA" id="ARBA00022833"/>
    </source>
</evidence>
<sequence length="368" mass="39016">MIRTIQVELGERSYPIFIGSGLLSQIGDRCVEAGFPVRSPLLVVTDSEVAPRYLPALEENLRSKGYTVASHVIPAGEASKSLQVYEEVMTTAISAGLDRSSAVLAMGGGVVGDLAGFVAATYMRGIGFLQLPTTILAHDSSVGGKVAVNHPLAKNMIGAFYQPSLVLYDLDTLATLPARQISSGLAEVVKHGLILDKEFACWCREHAGELLALDAEALGYALERGCAIKADVVGNDEREQGQRAILNLGHTIGHAIEAVGGYGVFLHGEAIAIGMAGSALLAAKLGRDTAIYEDTVSMLSALGLPTRLPAEYGEDELIEAMMHDKKFKEGKMTFIVPDAIGAVSIVGNVEESLVREVIAQLKKEGSPW</sequence>
<organism evidence="20 21">
    <name type="scientific">Paenibacillus albidus</name>
    <dbReference type="NCBI Taxonomy" id="2041023"/>
    <lineage>
        <taxon>Bacteria</taxon>
        <taxon>Bacillati</taxon>
        <taxon>Bacillota</taxon>
        <taxon>Bacilli</taxon>
        <taxon>Bacillales</taxon>
        <taxon>Paenibacillaceae</taxon>
        <taxon>Paenibacillus</taxon>
    </lineage>
</organism>
<dbReference type="Pfam" id="PF01761">
    <property type="entry name" value="DHQ_synthase"/>
    <property type="match status" value="1"/>
</dbReference>
<evidence type="ECO:0000256" key="6">
    <source>
        <dbReference type="ARBA" id="ARBA00013031"/>
    </source>
</evidence>
<keyword evidence="12 17" id="KW-0862">Zinc</keyword>
<evidence type="ECO:0000256" key="11">
    <source>
        <dbReference type="ARBA" id="ARBA00022741"/>
    </source>
</evidence>
<dbReference type="InterPro" id="IPR030963">
    <property type="entry name" value="DHQ_synth_fam"/>
</dbReference>
<comment type="cofactor">
    <cofactor evidence="17">
        <name>Co(2+)</name>
        <dbReference type="ChEBI" id="CHEBI:48828"/>
    </cofactor>
    <cofactor evidence="17">
        <name>Zn(2+)</name>
        <dbReference type="ChEBI" id="CHEBI:29105"/>
    </cofactor>
    <text evidence="17">Binds 1 divalent metal cation per subunit. Can use either Co(2+) or Zn(2+).</text>
</comment>
<dbReference type="InterPro" id="IPR016037">
    <property type="entry name" value="DHQ_synth_AroB"/>
</dbReference>
<dbReference type="InterPro" id="IPR030960">
    <property type="entry name" value="DHQS/DOIS_N"/>
</dbReference>
<feature type="binding site" evidence="17">
    <location>
        <begin position="109"/>
        <end position="113"/>
    </location>
    <ligand>
        <name>NAD(+)</name>
        <dbReference type="ChEBI" id="CHEBI:57540"/>
    </ligand>
</feature>
<evidence type="ECO:0000259" key="19">
    <source>
        <dbReference type="Pfam" id="PF24621"/>
    </source>
</evidence>
<feature type="binding site" evidence="17">
    <location>
        <begin position="172"/>
        <end position="175"/>
    </location>
    <ligand>
        <name>NAD(+)</name>
        <dbReference type="ChEBI" id="CHEBI:57540"/>
    </ligand>
</feature>
<dbReference type="PANTHER" id="PTHR43622">
    <property type="entry name" value="3-DEHYDROQUINATE SYNTHASE"/>
    <property type="match status" value="1"/>
</dbReference>
<evidence type="ECO:0000256" key="13">
    <source>
        <dbReference type="ARBA" id="ARBA00023027"/>
    </source>
</evidence>
<keyword evidence="15 17" id="KW-0456">Lyase</keyword>
<evidence type="ECO:0000259" key="18">
    <source>
        <dbReference type="Pfam" id="PF01761"/>
    </source>
</evidence>
<evidence type="ECO:0000256" key="9">
    <source>
        <dbReference type="ARBA" id="ARBA00022605"/>
    </source>
</evidence>
<dbReference type="Gene3D" id="3.40.50.1970">
    <property type="match status" value="1"/>
</dbReference>
<comment type="caution">
    <text evidence="17">Lacks conserved residue(s) required for the propagation of feature annotation.</text>
</comment>
<dbReference type="PANTHER" id="PTHR43622:SF7">
    <property type="entry name" value="3-DEHYDROQUINATE SYNTHASE, CHLOROPLASTIC"/>
    <property type="match status" value="1"/>
</dbReference>
<evidence type="ECO:0000256" key="3">
    <source>
        <dbReference type="ARBA" id="ARBA00004496"/>
    </source>
</evidence>
<keyword evidence="14 17" id="KW-0057">Aromatic amino acid biosynthesis</keyword>
<evidence type="ECO:0000256" key="4">
    <source>
        <dbReference type="ARBA" id="ARBA00004661"/>
    </source>
</evidence>
<dbReference type="FunFam" id="3.40.50.1970:FF:000001">
    <property type="entry name" value="3-dehydroquinate synthase"/>
    <property type="match status" value="1"/>
</dbReference>
<feature type="binding site" evidence="17">
    <location>
        <position position="154"/>
    </location>
    <ligand>
        <name>NAD(+)</name>
        <dbReference type="ChEBI" id="CHEBI:57540"/>
    </ligand>
</feature>
<evidence type="ECO:0000256" key="10">
    <source>
        <dbReference type="ARBA" id="ARBA00022723"/>
    </source>
</evidence>
<keyword evidence="9 17" id="KW-0028">Amino-acid biosynthesis</keyword>
<feature type="binding site" evidence="17">
    <location>
        <position position="250"/>
    </location>
    <ligand>
        <name>Zn(2+)</name>
        <dbReference type="ChEBI" id="CHEBI:29105"/>
    </ligand>
</feature>
<keyword evidence="11 17" id="KW-0547">Nucleotide-binding</keyword>
<feature type="binding site" evidence="17">
    <location>
        <position position="145"/>
    </location>
    <ligand>
        <name>NAD(+)</name>
        <dbReference type="ChEBI" id="CHEBI:57540"/>
    </ligand>
</feature>
<feature type="binding site" evidence="17">
    <location>
        <begin position="133"/>
        <end position="134"/>
    </location>
    <ligand>
        <name>NAD(+)</name>
        <dbReference type="ChEBI" id="CHEBI:57540"/>
    </ligand>
</feature>
<evidence type="ECO:0000256" key="17">
    <source>
        <dbReference type="HAMAP-Rule" id="MF_00110"/>
    </source>
</evidence>
<dbReference type="GO" id="GO:0005737">
    <property type="term" value="C:cytoplasm"/>
    <property type="evidence" value="ECO:0007669"/>
    <property type="project" value="UniProtKB-SubCell"/>
</dbReference>
<dbReference type="GO" id="GO:0000166">
    <property type="term" value="F:nucleotide binding"/>
    <property type="evidence" value="ECO:0007669"/>
    <property type="project" value="UniProtKB-KW"/>
</dbReference>
<name>A0A917C713_9BACL</name>
<evidence type="ECO:0000256" key="7">
    <source>
        <dbReference type="ARBA" id="ARBA00017684"/>
    </source>
</evidence>
<dbReference type="EC" id="4.2.3.4" evidence="6 17"/>
<reference evidence="20" key="1">
    <citation type="journal article" date="2014" name="Int. J. Syst. Evol. Microbiol.">
        <title>Complete genome sequence of Corynebacterium casei LMG S-19264T (=DSM 44701T), isolated from a smear-ripened cheese.</title>
        <authorList>
            <consortium name="US DOE Joint Genome Institute (JGI-PGF)"/>
            <person name="Walter F."/>
            <person name="Albersmeier A."/>
            <person name="Kalinowski J."/>
            <person name="Ruckert C."/>
        </authorList>
    </citation>
    <scope>NUCLEOTIDE SEQUENCE</scope>
    <source>
        <strain evidence="20">CGMCC 1.16134</strain>
    </source>
</reference>
<gene>
    <name evidence="17 20" type="primary">aroB</name>
    <name evidence="20" type="ORF">GCM10010912_20440</name>
</gene>
<dbReference type="PIRSF" id="PIRSF001455">
    <property type="entry name" value="DHQ_synth"/>
    <property type="match status" value="1"/>
</dbReference>
<dbReference type="InterPro" id="IPR050071">
    <property type="entry name" value="Dehydroquinate_synthase"/>
</dbReference>
<evidence type="ECO:0000256" key="8">
    <source>
        <dbReference type="ARBA" id="ARBA00022490"/>
    </source>
</evidence>
<dbReference type="Proteomes" id="UP000637643">
    <property type="component" value="Unassembled WGS sequence"/>
</dbReference>
<evidence type="ECO:0000256" key="5">
    <source>
        <dbReference type="ARBA" id="ARBA00005412"/>
    </source>
</evidence>
<evidence type="ECO:0000256" key="15">
    <source>
        <dbReference type="ARBA" id="ARBA00023239"/>
    </source>
</evidence>
<comment type="catalytic activity">
    <reaction evidence="1 17">
        <text>7-phospho-2-dehydro-3-deoxy-D-arabino-heptonate = 3-dehydroquinate + phosphate</text>
        <dbReference type="Rhea" id="RHEA:21968"/>
        <dbReference type="ChEBI" id="CHEBI:32364"/>
        <dbReference type="ChEBI" id="CHEBI:43474"/>
        <dbReference type="ChEBI" id="CHEBI:58394"/>
        <dbReference type="EC" id="4.2.3.4"/>
    </reaction>
</comment>
<feature type="binding site" evidence="17">
    <location>
        <position position="267"/>
    </location>
    <ligand>
        <name>Zn(2+)</name>
        <dbReference type="ChEBI" id="CHEBI:29105"/>
    </ligand>
</feature>
<dbReference type="GO" id="GO:0009423">
    <property type="term" value="P:chorismate biosynthetic process"/>
    <property type="evidence" value="ECO:0007669"/>
    <property type="project" value="UniProtKB-UniRule"/>
</dbReference>
<reference evidence="20" key="2">
    <citation type="submission" date="2020-09" db="EMBL/GenBank/DDBJ databases">
        <authorList>
            <person name="Sun Q."/>
            <person name="Zhou Y."/>
        </authorList>
    </citation>
    <scope>NUCLEOTIDE SEQUENCE</scope>
    <source>
        <strain evidence="20">CGMCC 1.16134</strain>
    </source>
</reference>
<evidence type="ECO:0000256" key="16">
    <source>
        <dbReference type="ARBA" id="ARBA00023285"/>
    </source>
</evidence>
<dbReference type="GO" id="GO:0046872">
    <property type="term" value="F:metal ion binding"/>
    <property type="evidence" value="ECO:0007669"/>
    <property type="project" value="UniProtKB-KW"/>
</dbReference>
<evidence type="ECO:0000256" key="14">
    <source>
        <dbReference type="ARBA" id="ARBA00023141"/>
    </source>
</evidence>
<keyword evidence="13 17" id="KW-0520">NAD</keyword>
<comment type="caution">
    <text evidence="20">The sequence shown here is derived from an EMBL/GenBank/DDBJ whole genome shotgun (WGS) entry which is preliminary data.</text>
</comment>
<dbReference type="InterPro" id="IPR056179">
    <property type="entry name" value="DHQS_C"/>
</dbReference>
<keyword evidence="21" id="KW-1185">Reference proteome</keyword>
<evidence type="ECO:0000313" key="21">
    <source>
        <dbReference type="Proteomes" id="UP000637643"/>
    </source>
</evidence>
<feature type="domain" description="3-dehydroquinate synthase N-terminal" evidence="18">
    <location>
        <begin position="72"/>
        <end position="182"/>
    </location>
</feature>
<feature type="domain" description="3-dehydroquinate synthase C-terminal" evidence="19">
    <location>
        <begin position="184"/>
        <end position="326"/>
    </location>
</feature>
<comment type="subcellular location">
    <subcellularLocation>
        <location evidence="3 17">Cytoplasm</location>
    </subcellularLocation>
</comment>
<comment type="function">
    <text evidence="17">Catalyzes the conversion of 3-deoxy-D-arabino-heptulosonate 7-phosphate (DAHP) to dehydroquinate (DHQ).</text>
</comment>
<feature type="binding site" evidence="17">
    <location>
        <position position="187"/>
    </location>
    <ligand>
        <name>Zn(2+)</name>
        <dbReference type="ChEBI" id="CHEBI:29105"/>
    </ligand>
</feature>
<comment type="pathway">
    <text evidence="4 17">Metabolic intermediate biosynthesis; chorismate biosynthesis; chorismate from D-erythrose 4-phosphate and phosphoenolpyruvate: step 2/7.</text>
</comment>
<evidence type="ECO:0000256" key="2">
    <source>
        <dbReference type="ARBA" id="ARBA00001911"/>
    </source>
</evidence>
<dbReference type="Gene3D" id="1.20.1090.10">
    <property type="entry name" value="Dehydroquinate synthase-like - alpha domain"/>
    <property type="match status" value="1"/>
</dbReference>
<dbReference type="GO" id="GO:0009073">
    <property type="term" value="P:aromatic amino acid family biosynthetic process"/>
    <property type="evidence" value="ECO:0007669"/>
    <property type="project" value="UniProtKB-KW"/>
</dbReference>
<comment type="cofactor">
    <cofactor evidence="2 17">
        <name>NAD(+)</name>
        <dbReference type="ChEBI" id="CHEBI:57540"/>
    </cofactor>
</comment>
<dbReference type="HAMAP" id="MF_00110">
    <property type="entry name" value="DHQ_synthase"/>
    <property type="match status" value="1"/>
</dbReference>
<keyword evidence="10 17" id="KW-0479">Metal-binding</keyword>
<dbReference type="NCBIfam" id="TIGR01357">
    <property type="entry name" value="aroB"/>
    <property type="match status" value="1"/>
</dbReference>
<keyword evidence="16 17" id="KW-0170">Cobalt</keyword>
<accession>A0A917C713</accession>
<comment type="similarity">
    <text evidence="5 17">Belongs to the sugar phosphate cyclases superfamily. Dehydroquinate synthase family.</text>
</comment>
<proteinExistence type="inferred from homology"/>
<keyword evidence="8 17" id="KW-0963">Cytoplasm</keyword>
<dbReference type="GO" id="GO:0003856">
    <property type="term" value="F:3-dehydroquinate synthase activity"/>
    <property type="evidence" value="ECO:0007669"/>
    <property type="project" value="UniProtKB-UniRule"/>
</dbReference>
<dbReference type="CDD" id="cd08195">
    <property type="entry name" value="DHQS"/>
    <property type="match status" value="1"/>
</dbReference>
<dbReference type="SUPFAM" id="SSF56796">
    <property type="entry name" value="Dehydroquinate synthase-like"/>
    <property type="match status" value="1"/>
</dbReference>
<dbReference type="Pfam" id="PF24621">
    <property type="entry name" value="DHQS_C"/>
    <property type="match status" value="1"/>
</dbReference>
<dbReference type="GO" id="GO:0008652">
    <property type="term" value="P:amino acid biosynthetic process"/>
    <property type="evidence" value="ECO:0007669"/>
    <property type="project" value="UniProtKB-KW"/>
</dbReference>
<protein>
    <recommendedName>
        <fullName evidence="7 17">3-dehydroquinate synthase</fullName>
        <shortName evidence="17">DHQS</shortName>
        <ecNumber evidence="6 17">4.2.3.4</ecNumber>
    </recommendedName>
</protein>
<evidence type="ECO:0000313" key="20">
    <source>
        <dbReference type="EMBL" id="GGF75155.1"/>
    </source>
</evidence>
<dbReference type="AlphaFoldDB" id="A0A917C713"/>
<dbReference type="EMBL" id="BMKR01000007">
    <property type="protein sequence ID" value="GGF75155.1"/>
    <property type="molecule type" value="Genomic_DNA"/>
</dbReference>
<evidence type="ECO:0000256" key="1">
    <source>
        <dbReference type="ARBA" id="ARBA00001393"/>
    </source>
</evidence>